<proteinExistence type="predicted"/>
<feature type="compositionally biased region" description="Polar residues" evidence="1">
    <location>
        <begin position="139"/>
        <end position="186"/>
    </location>
</feature>
<organism evidence="2 3">
    <name type="scientific">Peltaster fructicola</name>
    <dbReference type="NCBI Taxonomy" id="286661"/>
    <lineage>
        <taxon>Eukaryota</taxon>
        <taxon>Fungi</taxon>
        <taxon>Dikarya</taxon>
        <taxon>Ascomycota</taxon>
        <taxon>Pezizomycotina</taxon>
        <taxon>Dothideomycetes</taxon>
        <taxon>Dothideomycetes incertae sedis</taxon>
        <taxon>Peltaster</taxon>
    </lineage>
</organism>
<evidence type="ECO:0000313" key="3">
    <source>
        <dbReference type="Proteomes" id="UP000503462"/>
    </source>
</evidence>
<accession>A0A6H0XSJ1</accession>
<sequence length="193" mass="19675">MLPKIQTSVLPPQESSAALSAAAQVKPLSYNASSATSGSLWRHSRRHNAGSKCWACIQEQVDTEPAGQSSSEASDSGSECSEAFYSGGEETASTINDSIGGSTIASSRVPRIGGTAWTNASDARSVNSGYTLGRLMASTTRSQATDAASSTSGGVSLPSRSATSTGRPFNKPSAGSRSALSNVATDSNDDESD</sequence>
<feature type="region of interest" description="Disordered" evidence="1">
    <location>
        <begin position="139"/>
        <end position="193"/>
    </location>
</feature>
<feature type="compositionally biased region" description="Low complexity" evidence="1">
    <location>
        <begin position="69"/>
        <end position="82"/>
    </location>
</feature>
<keyword evidence="3" id="KW-1185">Reference proteome</keyword>
<protein>
    <submittedName>
        <fullName evidence="2">Uncharacterized protein</fullName>
    </submittedName>
</protein>
<evidence type="ECO:0000256" key="1">
    <source>
        <dbReference type="SAM" id="MobiDB-lite"/>
    </source>
</evidence>
<name>A0A6H0XSJ1_9PEZI</name>
<evidence type="ECO:0000313" key="2">
    <source>
        <dbReference type="EMBL" id="QIW97703.1"/>
    </source>
</evidence>
<gene>
    <name evidence="2" type="ORF">AMS68_003221</name>
</gene>
<dbReference type="EMBL" id="CP051140">
    <property type="protein sequence ID" value="QIW97703.1"/>
    <property type="molecule type" value="Genomic_DNA"/>
</dbReference>
<dbReference type="AlphaFoldDB" id="A0A6H0XSJ1"/>
<feature type="compositionally biased region" description="Polar residues" evidence="1">
    <location>
        <begin position="91"/>
        <end position="106"/>
    </location>
</feature>
<dbReference type="Proteomes" id="UP000503462">
    <property type="component" value="Chromosome 2"/>
</dbReference>
<reference evidence="2 3" key="1">
    <citation type="journal article" date="2016" name="Sci. Rep.">
        <title>Peltaster fructicola genome reveals evolution from an invasive phytopathogen to an ectophytic parasite.</title>
        <authorList>
            <person name="Xu C."/>
            <person name="Chen H."/>
            <person name="Gleason M.L."/>
            <person name="Xu J.R."/>
            <person name="Liu H."/>
            <person name="Zhang R."/>
            <person name="Sun G."/>
        </authorList>
    </citation>
    <scope>NUCLEOTIDE SEQUENCE [LARGE SCALE GENOMIC DNA]</scope>
    <source>
        <strain evidence="2 3">LNHT1506</strain>
    </source>
</reference>
<feature type="region of interest" description="Disordered" evidence="1">
    <location>
        <begin position="61"/>
        <end position="109"/>
    </location>
</feature>